<evidence type="ECO:0000313" key="3">
    <source>
        <dbReference type="EMBL" id="MDR7134506.1"/>
    </source>
</evidence>
<dbReference type="SUPFAM" id="SSF53474">
    <property type="entry name" value="alpha/beta-Hydrolases"/>
    <property type="match status" value="1"/>
</dbReference>
<organism evidence="3 4">
    <name type="scientific">Lysobacter niastensis</name>
    <dbReference type="NCBI Taxonomy" id="380629"/>
    <lineage>
        <taxon>Bacteria</taxon>
        <taxon>Pseudomonadati</taxon>
        <taxon>Pseudomonadota</taxon>
        <taxon>Gammaproteobacteria</taxon>
        <taxon>Lysobacterales</taxon>
        <taxon>Lysobacteraceae</taxon>
        <taxon>Lysobacter</taxon>
    </lineage>
</organism>
<sequence>MDTSAAMDIDRPRTALGQVDADDPNAFNHCFAEVNGIRMHYVGEGQGPLVILLHGFPYLWYMWRRQIVALADAGFRVVVPDQRGFGQTDHPDSIEAYDMSQAVGDMVGLMAALGETSAVIVGHDLGAWVAQAAAMMRPDLFRGLVMLNTPVPPRGKIKPSIGLREMAKGRVYHHLYFQQIGKPDRELASDPRKTLRSVFYSISGSAVGAERWRLFIEPGEPILNAFTEPKEFPSWLSARALDYYVDEYTRTGFTGALNYYRCRDRNWEITSFLDGATVRQPSLFIGGAADPSLEPIEIRGLYDRLDTYLPGLRKKVLLPGVGHSAAEESVEQVNELLLEFLGQL</sequence>
<dbReference type="Proteomes" id="UP001251524">
    <property type="component" value="Unassembled WGS sequence"/>
</dbReference>
<evidence type="ECO:0000313" key="4">
    <source>
        <dbReference type="Proteomes" id="UP001251524"/>
    </source>
</evidence>
<name>A0ABU1WAF4_9GAMM</name>
<dbReference type="Gene3D" id="3.40.50.1820">
    <property type="entry name" value="alpha/beta hydrolase"/>
    <property type="match status" value="1"/>
</dbReference>
<evidence type="ECO:0000256" key="1">
    <source>
        <dbReference type="ARBA" id="ARBA00022801"/>
    </source>
</evidence>
<proteinExistence type="predicted"/>
<keyword evidence="1" id="KW-0378">Hydrolase</keyword>
<protein>
    <submittedName>
        <fullName evidence="3">Pimeloyl-ACP methyl ester carboxylesterase</fullName>
    </submittedName>
</protein>
<gene>
    <name evidence="3" type="ORF">J2X06_001690</name>
</gene>
<dbReference type="PRINTS" id="PR00111">
    <property type="entry name" value="ABHYDROLASE"/>
</dbReference>
<dbReference type="Pfam" id="PF00561">
    <property type="entry name" value="Abhydrolase_1"/>
    <property type="match status" value="1"/>
</dbReference>
<dbReference type="EMBL" id="JAVDVY010000001">
    <property type="protein sequence ID" value="MDR7134506.1"/>
    <property type="molecule type" value="Genomic_DNA"/>
</dbReference>
<comment type="caution">
    <text evidence="3">The sequence shown here is derived from an EMBL/GenBank/DDBJ whole genome shotgun (WGS) entry which is preliminary data.</text>
</comment>
<feature type="domain" description="AB hydrolase-1" evidence="2">
    <location>
        <begin position="48"/>
        <end position="328"/>
    </location>
</feature>
<dbReference type="InterPro" id="IPR000073">
    <property type="entry name" value="AB_hydrolase_1"/>
</dbReference>
<accession>A0ABU1WAF4</accession>
<dbReference type="InterPro" id="IPR000639">
    <property type="entry name" value="Epox_hydrolase-like"/>
</dbReference>
<evidence type="ECO:0000259" key="2">
    <source>
        <dbReference type="Pfam" id="PF00561"/>
    </source>
</evidence>
<dbReference type="InterPro" id="IPR029058">
    <property type="entry name" value="AB_hydrolase_fold"/>
</dbReference>
<dbReference type="PANTHER" id="PTHR43329">
    <property type="entry name" value="EPOXIDE HYDROLASE"/>
    <property type="match status" value="1"/>
</dbReference>
<keyword evidence="4" id="KW-1185">Reference proteome</keyword>
<reference evidence="3 4" key="1">
    <citation type="submission" date="2023-07" db="EMBL/GenBank/DDBJ databases">
        <title>Sorghum-associated microbial communities from plants grown in Nebraska, USA.</title>
        <authorList>
            <person name="Schachtman D."/>
        </authorList>
    </citation>
    <scope>NUCLEOTIDE SEQUENCE [LARGE SCALE GENOMIC DNA]</scope>
    <source>
        <strain evidence="3 4">BE198</strain>
    </source>
</reference>
<dbReference type="PRINTS" id="PR00412">
    <property type="entry name" value="EPOXHYDRLASE"/>
</dbReference>